<dbReference type="KEGG" id="lbz:LBRM_20_4380"/>
<dbReference type="RefSeq" id="XP_003722991.1">
    <property type="nucleotide sequence ID" value="XM_003722943.1"/>
</dbReference>
<dbReference type="AlphaFoldDB" id="A0A3P3Z5H2"/>
<name>A0A3P3Z5H2_LEIBR</name>
<feature type="compositionally biased region" description="Low complexity" evidence="1">
    <location>
        <begin position="73"/>
        <end position="97"/>
    </location>
</feature>
<sequence>MLLLGRHSGEASPPYTRLQSGGSGTPPGSCTLSLALFQCWLFPLPRRSRISCDLSTLFFLPFPLLSSSLPCTTPSDPAPSTLSRSSLHSSPLLPTATHRPEDIVTDARTPTERSMRRKKGSYVTCEVNGTACRSDDGTYDVKTLYGPHTVLLRLPTTTSSPSLSSSSLLPVEATNGLPERLTSFTICAVDARGHFAVKQGGTYEVGAIRAVERQAEAEAQRAPAAAAKTAGERKSAKKEIKRASSKYGLFLKQFLKVFRTKGVQAAAGEWGRLSAESKKSVEVDDLIAAVVRSGRHPLRLPES</sequence>
<accession>A0A3P3Z5H2</accession>
<feature type="region of interest" description="Disordered" evidence="1">
    <location>
        <begin position="1"/>
        <end position="24"/>
    </location>
</feature>
<protein>
    <submittedName>
        <fullName evidence="2">Hypothetical_protein</fullName>
    </submittedName>
</protein>
<dbReference type="VEuPathDB" id="TriTrypDB:LbrM.20.4380"/>
<gene>
    <name evidence="2" type="ORF">LBRM2904_20.5090</name>
</gene>
<evidence type="ECO:0000313" key="2">
    <source>
        <dbReference type="EMBL" id="SYZ65465.1"/>
    </source>
</evidence>
<dbReference type="Proteomes" id="UP000319462">
    <property type="component" value="Chromosome 20"/>
</dbReference>
<evidence type="ECO:0000313" key="3">
    <source>
        <dbReference type="Proteomes" id="UP000319462"/>
    </source>
</evidence>
<evidence type="ECO:0000256" key="1">
    <source>
        <dbReference type="SAM" id="MobiDB-lite"/>
    </source>
</evidence>
<proteinExistence type="predicted"/>
<reference evidence="2 3" key="1">
    <citation type="submission" date="2018-09" db="EMBL/GenBank/DDBJ databases">
        <authorList>
            <person name="Peiro R."/>
            <person name="Begona"/>
            <person name="Cbmso G."/>
            <person name="Lopez M."/>
            <person name="Gonzalez S."/>
        </authorList>
    </citation>
    <scope>NUCLEOTIDE SEQUENCE [LARGE SCALE GENOMIC DNA]</scope>
</reference>
<organism evidence="2 3">
    <name type="scientific">Leishmania braziliensis MHOM/BR/75/M2904</name>
    <dbReference type="NCBI Taxonomy" id="420245"/>
    <lineage>
        <taxon>Eukaryota</taxon>
        <taxon>Discoba</taxon>
        <taxon>Euglenozoa</taxon>
        <taxon>Kinetoplastea</taxon>
        <taxon>Metakinetoplastina</taxon>
        <taxon>Trypanosomatida</taxon>
        <taxon>Trypanosomatidae</taxon>
        <taxon>Leishmaniinae</taxon>
        <taxon>Leishmania</taxon>
        <taxon>Leishmania braziliensis species complex</taxon>
    </lineage>
</organism>
<feature type="region of interest" description="Disordered" evidence="1">
    <location>
        <begin position="73"/>
        <end position="119"/>
    </location>
</feature>
<dbReference type="EMBL" id="LS997619">
    <property type="protein sequence ID" value="SYZ65465.1"/>
    <property type="molecule type" value="Genomic_DNA"/>
</dbReference>